<dbReference type="RefSeq" id="WP_096484090.1">
    <property type="nucleotide sequence ID" value="NZ_AP014809.1"/>
</dbReference>
<dbReference type="AlphaFoldDB" id="A0A160PBD7"/>
<dbReference type="CDD" id="cd01949">
    <property type="entry name" value="GGDEF"/>
    <property type="match status" value="1"/>
</dbReference>
<dbReference type="InterPro" id="IPR000160">
    <property type="entry name" value="GGDEF_dom"/>
</dbReference>
<dbReference type="SUPFAM" id="SSF55073">
    <property type="entry name" value="Nucleotide cyclase"/>
    <property type="match status" value="1"/>
</dbReference>
<dbReference type="Proteomes" id="UP000218288">
    <property type="component" value="Chromosome"/>
</dbReference>
<evidence type="ECO:0000259" key="4">
    <source>
        <dbReference type="PROSITE" id="PS50110"/>
    </source>
</evidence>
<dbReference type="OrthoDB" id="9812260at2"/>
<evidence type="ECO:0000256" key="1">
    <source>
        <dbReference type="ARBA" id="ARBA00012528"/>
    </source>
</evidence>
<evidence type="ECO:0000313" key="7">
    <source>
        <dbReference type="Proteomes" id="UP000218288"/>
    </source>
</evidence>
<sequence length="457" mass="50286">MSARVLIVDDLYPNVRLLETKLSLEYFDVVVAMNGPDALAICEKGACDVVLLDVMMPGMDGFEVCRRLKSNPATAHLPVVIVTALDQPADRLRGLDAGADDFLTKPIDDTALMTRVRSLVRLKAVTDELRSRALATREIGGPDPLILAAADTGEGARILLVEDRPSAIDRIGMALSQHHQVTVECDPHRALVQAPEGGFDLALVSLDLEGFDGLRLCSQIRSLERTRNMALIMIGEMHERARITRGLDFGVNDYLLRPVDRNELIARVRTQVRRLRFSETLRGALQASMELAITDDLTGLHNRRYLDRHLGPVFGEAALQQKGLACLLLDIDRFKSINDTYGHEAGDEVLRAFADRIRQYVRPMDILARYGGEEIVMVVPGAELPDARAIAERIRERIEATPFAIEGGTRDIGVTVSVGVSVRRPTDSSPADLLKRADTALYRAKSSGRNRVEAAAA</sequence>
<dbReference type="FunFam" id="3.40.50.2300:FF:000574">
    <property type="entry name" value="Response regulator PleD"/>
    <property type="match status" value="1"/>
</dbReference>
<dbReference type="EMBL" id="AP014809">
    <property type="protein sequence ID" value="BAU89604.1"/>
    <property type="molecule type" value="Genomic_DNA"/>
</dbReference>
<comment type="catalytic activity">
    <reaction evidence="2">
        <text>2 GTP = 3',3'-c-di-GMP + 2 diphosphate</text>
        <dbReference type="Rhea" id="RHEA:24898"/>
        <dbReference type="ChEBI" id="CHEBI:33019"/>
        <dbReference type="ChEBI" id="CHEBI:37565"/>
        <dbReference type="ChEBI" id="CHEBI:58805"/>
        <dbReference type="EC" id="2.7.7.65"/>
    </reaction>
</comment>
<dbReference type="NCBIfam" id="TIGR00254">
    <property type="entry name" value="GGDEF"/>
    <property type="match status" value="1"/>
</dbReference>
<dbReference type="GO" id="GO:0005886">
    <property type="term" value="C:plasma membrane"/>
    <property type="evidence" value="ECO:0007669"/>
    <property type="project" value="TreeGrafter"/>
</dbReference>
<dbReference type="CDD" id="cd17538">
    <property type="entry name" value="REC_D1_PleD-like"/>
    <property type="match status" value="1"/>
</dbReference>
<organism evidence="6 7">
    <name type="scientific">Methylorubrum populi</name>
    <dbReference type="NCBI Taxonomy" id="223967"/>
    <lineage>
        <taxon>Bacteria</taxon>
        <taxon>Pseudomonadati</taxon>
        <taxon>Pseudomonadota</taxon>
        <taxon>Alphaproteobacteria</taxon>
        <taxon>Hyphomicrobiales</taxon>
        <taxon>Methylobacteriaceae</taxon>
        <taxon>Methylorubrum</taxon>
    </lineage>
</organism>
<dbReference type="InterPro" id="IPR043128">
    <property type="entry name" value="Rev_trsase/Diguanyl_cyclase"/>
</dbReference>
<accession>A0A160PBD7</accession>
<dbReference type="PANTHER" id="PTHR45138">
    <property type="entry name" value="REGULATORY COMPONENTS OF SENSORY TRANSDUCTION SYSTEM"/>
    <property type="match status" value="1"/>
</dbReference>
<dbReference type="SMART" id="SM00448">
    <property type="entry name" value="REC"/>
    <property type="match status" value="2"/>
</dbReference>
<evidence type="ECO:0000259" key="5">
    <source>
        <dbReference type="PROSITE" id="PS50887"/>
    </source>
</evidence>
<dbReference type="GO" id="GO:1902201">
    <property type="term" value="P:negative regulation of bacterial-type flagellum-dependent cell motility"/>
    <property type="evidence" value="ECO:0007669"/>
    <property type="project" value="TreeGrafter"/>
</dbReference>
<dbReference type="SMART" id="SM00267">
    <property type="entry name" value="GGDEF"/>
    <property type="match status" value="1"/>
</dbReference>
<dbReference type="PROSITE" id="PS50110">
    <property type="entry name" value="RESPONSE_REGULATORY"/>
    <property type="match status" value="2"/>
</dbReference>
<dbReference type="Pfam" id="PF00990">
    <property type="entry name" value="GGDEF"/>
    <property type="match status" value="1"/>
</dbReference>
<gene>
    <name evidence="6" type="ORF">MPPM_0999</name>
</gene>
<dbReference type="InterPro" id="IPR011006">
    <property type="entry name" value="CheY-like_superfamily"/>
</dbReference>
<dbReference type="SUPFAM" id="SSF52172">
    <property type="entry name" value="CheY-like"/>
    <property type="match status" value="2"/>
</dbReference>
<feature type="domain" description="Response regulatory" evidence="4">
    <location>
        <begin position="4"/>
        <end position="120"/>
    </location>
</feature>
<comment type="caution">
    <text evidence="3">Lacks conserved residue(s) required for the propagation of feature annotation.</text>
</comment>
<dbReference type="GO" id="GO:0043709">
    <property type="term" value="P:cell adhesion involved in single-species biofilm formation"/>
    <property type="evidence" value="ECO:0007669"/>
    <property type="project" value="TreeGrafter"/>
</dbReference>
<evidence type="ECO:0000313" key="6">
    <source>
        <dbReference type="EMBL" id="BAU89604.1"/>
    </source>
</evidence>
<dbReference type="PROSITE" id="PS50887">
    <property type="entry name" value="GGDEF"/>
    <property type="match status" value="1"/>
</dbReference>
<evidence type="ECO:0000256" key="3">
    <source>
        <dbReference type="PROSITE-ProRule" id="PRU00169"/>
    </source>
</evidence>
<dbReference type="GO" id="GO:0052621">
    <property type="term" value="F:diguanylate cyclase activity"/>
    <property type="evidence" value="ECO:0007669"/>
    <property type="project" value="UniProtKB-EC"/>
</dbReference>
<dbReference type="Gene3D" id="3.40.50.2300">
    <property type="match status" value="2"/>
</dbReference>
<name>A0A160PBD7_9HYPH</name>
<proteinExistence type="predicted"/>
<dbReference type="InterPro" id="IPR029787">
    <property type="entry name" value="Nucleotide_cyclase"/>
</dbReference>
<evidence type="ECO:0000256" key="2">
    <source>
        <dbReference type="ARBA" id="ARBA00034247"/>
    </source>
</evidence>
<protein>
    <recommendedName>
        <fullName evidence="1">diguanylate cyclase</fullName>
        <ecNumber evidence="1">2.7.7.65</ecNumber>
    </recommendedName>
</protein>
<dbReference type="FunFam" id="3.30.70.270:FF:000001">
    <property type="entry name" value="Diguanylate cyclase domain protein"/>
    <property type="match status" value="1"/>
</dbReference>
<dbReference type="GO" id="GO:0000160">
    <property type="term" value="P:phosphorelay signal transduction system"/>
    <property type="evidence" value="ECO:0007669"/>
    <property type="project" value="InterPro"/>
</dbReference>
<reference evidence="6 7" key="1">
    <citation type="journal article" date="2016" name="Genome Announc.">
        <title>Complete Genome Sequence of Methylobacterium populi P-1M, Isolated from Pink-Pigmented Household Biofilm.</title>
        <authorList>
            <person name="Morohoshi T."/>
            <person name="Ikeda T."/>
        </authorList>
    </citation>
    <scope>NUCLEOTIDE SEQUENCE [LARGE SCALE GENOMIC DNA]</scope>
    <source>
        <strain evidence="6 7">P-1M</strain>
    </source>
</reference>
<dbReference type="EC" id="2.7.7.65" evidence="1"/>
<dbReference type="PANTHER" id="PTHR45138:SF9">
    <property type="entry name" value="DIGUANYLATE CYCLASE DGCM-RELATED"/>
    <property type="match status" value="1"/>
</dbReference>
<feature type="domain" description="Response regulatory" evidence="4">
    <location>
        <begin position="157"/>
        <end position="272"/>
    </location>
</feature>
<dbReference type="InterPro" id="IPR001789">
    <property type="entry name" value="Sig_transdc_resp-reg_receiver"/>
</dbReference>
<dbReference type="Pfam" id="PF00072">
    <property type="entry name" value="Response_reg"/>
    <property type="match status" value="2"/>
</dbReference>
<dbReference type="Gene3D" id="3.30.70.270">
    <property type="match status" value="1"/>
</dbReference>
<keyword evidence="3" id="KW-0597">Phosphoprotein</keyword>
<dbReference type="InterPro" id="IPR050469">
    <property type="entry name" value="Diguanylate_Cyclase"/>
</dbReference>
<feature type="modified residue" description="4-aspartylphosphate" evidence="3">
    <location>
        <position position="53"/>
    </location>
</feature>
<dbReference type="NCBIfam" id="NF007135">
    <property type="entry name" value="PRK09581.1"/>
    <property type="match status" value="1"/>
</dbReference>
<feature type="domain" description="GGDEF" evidence="5">
    <location>
        <begin position="322"/>
        <end position="457"/>
    </location>
</feature>